<comment type="caution">
    <text evidence="5">The sequence shown here is derived from an EMBL/GenBank/DDBJ whole genome shotgun (WGS) entry which is preliminary data.</text>
</comment>
<dbReference type="SUPFAM" id="SSF55811">
    <property type="entry name" value="Nudix"/>
    <property type="match status" value="1"/>
</dbReference>
<dbReference type="InterPro" id="IPR015797">
    <property type="entry name" value="NUDIX_hydrolase-like_dom_sf"/>
</dbReference>
<dbReference type="GO" id="GO:0006754">
    <property type="term" value="P:ATP biosynthetic process"/>
    <property type="evidence" value="ECO:0007669"/>
    <property type="project" value="TreeGrafter"/>
</dbReference>
<dbReference type="Gene3D" id="3.90.79.10">
    <property type="entry name" value="Nucleoside Triphosphate Pyrophosphohydrolase"/>
    <property type="match status" value="1"/>
</dbReference>
<dbReference type="PANTHER" id="PTHR21340">
    <property type="entry name" value="DIADENOSINE 5,5-P1,P4-TETRAPHOSPHATE PYROPHOSPHOHYDROLASE MUTT"/>
    <property type="match status" value="1"/>
</dbReference>
<dbReference type="PROSITE" id="PS00893">
    <property type="entry name" value="NUDIX_BOX"/>
    <property type="match status" value="1"/>
</dbReference>
<dbReference type="GO" id="GO:0004081">
    <property type="term" value="F:bis(5'-nucleosyl)-tetraphosphatase (asymmetrical) activity"/>
    <property type="evidence" value="ECO:0007669"/>
    <property type="project" value="TreeGrafter"/>
</dbReference>
<name>A0A4R3XWP3_9PROT</name>
<dbReference type="InterPro" id="IPR020084">
    <property type="entry name" value="NUDIX_hydrolase_CS"/>
</dbReference>
<evidence type="ECO:0000256" key="2">
    <source>
        <dbReference type="ARBA" id="ARBA00022801"/>
    </source>
</evidence>
<proteinExistence type="inferred from homology"/>
<evidence type="ECO:0000313" key="5">
    <source>
        <dbReference type="EMBL" id="TCV84165.1"/>
    </source>
</evidence>
<dbReference type="PROSITE" id="PS51462">
    <property type="entry name" value="NUDIX"/>
    <property type="match status" value="1"/>
</dbReference>
<evidence type="ECO:0000256" key="3">
    <source>
        <dbReference type="RuleBase" id="RU003476"/>
    </source>
</evidence>
<comment type="similarity">
    <text evidence="3">Belongs to the Nudix hydrolase family.</text>
</comment>
<organism evidence="5 6">
    <name type="scientific">Sulfurirhabdus autotrophica</name>
    <dbReference type="NCBI Taxonomy" id="1706046"/>
    <lineage>
        <taxon>Bacteria</taxon>
        <taxon>Pseudomonadati</taxon>
        <taxon>Pseudomonadota</taxon>
        <taxon>Betaproteobacteria</taxon>
        <taxon>Nitrosomonadales</taxon>
        <taxon>Sulfuricellaceae</taxon>
        <taxon>Sulfurirhabdus</taxon>
    </lineage>
</organism>
<evidence type="ECO:0000313" key="6">
    <source>
        <dbReference type="Proteomes" id="UP000295367"/>
    </source>
</evidence>
<evidence type="ECO:0000256" key="1">
    <source>
        <dbReference type="ARBA" id="ARBA00001946"/>
    </source>
</evidence>
<dbReference type="Pfam" id="PF00293">
    <property type="entry name" value="NUDIX"/>
    <property type="match status" value="1"/>
</dbReference>
<gene>
    <name evidence="5" type="ORF">EDC63_113102</name>
</gene>
<dbReference type="PANTHER" id="PTHR21340:SF0">
    <property type="entry name" value="BIS(5'-NUCLEOSYL)-TETRAPHOSPHATASE [ASYMMETRICAL]"/>
    <property type="match status" value="1"/>
</dbReference>
<dbReference type="Proteomes" id="UP000295367">
    <property type="component" value="Unassembled WGS sequence"/>
</dbReference>
<comment type="cofactor">
    <cofactor evidence="1">
        <name>Mg(2+)</name>
        <dbReference type="ChEBI" id="CHEBI:18420"/>
    </cofactor>
</comment>
<keyword evidence="6" id="KW-1185">Reference proteome</keyword>
<dbReference type="AlphaFoldDB" id="A0A4R3XWP3"/>
<dbReference type="RefSeq" id="WP_124945142.1">
    <property type="nucleotide sequence ID" value="NZ_BHVT01000008.1"/>
</dbReference>
<feature type="domain" description="Nudix hydrolase" evidence="4">
    <location>
        <begin position="5"/>
        <end position="134"/>
    </location>
</feature>
<dbReference type="InterPro" id="IPR020476">
    <property type="entry name" value="Nudix_hydrolase"/>
</dbReference>
<sequence length="139" mass="16196">MKIKSLSAGVVIVQYAEKEWRYLLLRCYRSWDFPKGAVEPGESPFQAALREVREETTLTDLEFKWGALFCETQPYGQKKVARYYLAVSHGNPVSLPINPELGKPEHHEFRWVNYRQALTLLPPRLLPIIEWANHLIQTD</sequence>
<evidence type="ECO:0000259" key="4">
    <source>
        <dbReference type="PROSITE" id="PS51462"/>
    </source>
</evidence>
<dbReference type="GO" id="GO:0006167">
    <property type="term" value="P:AMP biosynthetic process"/>
    <property type="evidence" value="ECO:0007669"/>
    <property type="project" value="TreeGrafter"/>
</dbReference>
<dbReference type="InterPro" id="IPR000086">
    <property type="entry name" value="NUDIX_hydrolase_dom"/>
</dbReference>
<dbReference type="PRINTS" id="PR00502">
    <property type="entry name" value="NUDIXFAMILY"/>
</dbReference>
<reference evidence="5 6" key="1">
    <citation type="submission" date="2019-03" db="EMBL/GenBank/DDBJ databases">
        <title>Genomic Encyclopedia of Type Strains, Phase IV (KMG-IV): sequencing the most valuable type-strain genomes for metagenomic binning, comparative biology and taxonomic classification.</title>
        <authorList>
            <person name="Goeker M."/>
        </authorList>
    </citation>
    <scope>NUCLEOTIDE SEQUENCE [LARGE SCALE GENOMIC DNA]</scope>
    <source>
        <strain evidence="5 6">DSM 100309</strain>
    </source>
</reference>
<dbReference type="EMBL" id="SMCO01000013">
    <property type="protein sequence ID" value="TCV84165.1"/>
    <property type="molecule type" value="Genomic_DNA"/>
</dbReference>
<dbReference type="InterPro" id="IPR051325">
    <property type="entry name" value="Nudix_hydrolase_domain"/>
</dbReference>
<dbReference type="OrthoDB" id="5511555at2"/>
<accession>A0A4R3XWP3</accession>
<keyword evidence="2 3" id="KW-0378">Hydrolase</keyword>
<protein>
    <submittedName>
        <fullName evidence="5">Bis(5'-nucleosidyl)-tetraphosphatase</fullName>
    </submittedName>
</protein>